<name>A0A8W8L5S1_MAGGI</name>
<evidence type="ECO:0000313" key="3">
    <source>
        <dbReference type="Proteomes" id="UP000005408"/>
    </source>
</evidence>
<feature type="chain" id="PRO_5036497669" evidence="1">
    <location>
        <begin position="21"/>
        <end position="216"/>
    </location>
</feature>
<evidence type="ECO:0000313" key="2">
    <source>
        <dbReference type="EnsemblMetazoa" id="G26824.1:cds"/>
    </source>
</evidence>
<sequence length="216" mass="24486">MVQNLLWIIIFLSNQSSSTGEDCLKSGNSSECCADFFMKEGKCTLVYTLSNQILAQMDILDQIVISHVPIQVMDVGVWKETASARRSYVTQKPDVLINQPLKTILPTFPLKKAHLQKKMIYYSQNKKINTVAIISIPKRILDDDGDINNDIQHHSKSEEKQVNRNETIVQMRKDKVDLDTFSKRKGKTSSNISGYIDMGKKDPKDYVSMNAENIGL</sequence>
<keyword evidence="3" id="KW-1185">Reference proteome</keyword>
<dbReference type="Proteomes" id="UP000005408">
    <property type="component" value="Unassembled WGS sequence"/>
</dbReference>
<feature type="signal peptide" evidence="1">
    <location>
        <begin position="1"/>
        <end position="20"/>
    </location>
</feature>
<proteinExistence type="predicted"/>
<evidence type="ECO:0000256" key="1">
    <source>
        <dbReference type="SAM" id="SignalP"/>
    </source>
</evidence>
<dbReference type="EnsemblMetazoa" id="G26824.1">
    <property type="protein sequence ID" value="G26824.1:cds"/>
    <property type="gene ID" value="G26824"/>
</dbReference>
<accession>A0A8W8L5S1</accession>
<protein>
    <submittedName>
        <fullName evidence="2">Uncharacterized protein</fullName>
    </submittedName>
</protein>
<dbReference type="AlphaFoldDB" id="A0A8W8L5S1"/>
<organism evidence="2 3">
    <name type="scientific">Magallana gigas</name>
    <name type="common">Pacific oyster</name>
    <name type="synonym">Crassostrea gigas</name>
    <dbReference type="NCBI Taxonomy" id="29159"/>
    <lineage>
        <taxon>Eukaryota</taxon>
        <taxon>Metazoa</taxon>
        <taxon>Spiralia</taxon>
        <taxon>Lophotrochozoa</taxon>
        <taxon>Mollusca</taxon>
        <taxon>Bivalvia</taxon>
        <taxon>Autobranchia</taxon>
        <taxon>Pteriomorphia</taxon>
        <taxon>Ostreida</taxon>
        <taxon>Ostreoidea</taxon>
        <taxon>Ostreidae</taxon>
        <taxon>Magallana</taxon>
    </lineage>
</organism>
<keyword evidence="1" id="KW-0732">Signal</keyword>
<reference evidence="2" key="1">
    <citation type="submission" date="2022-08" db="UniProtKB">
        <authorList>
            <consortium name="EnsemblMetazoa"/>
        </authorList>
    </citation>
    <scope>IDENTIFICATION</scope>
    <source>
        <strain evidence="2">05x7-T-G4-1.051#20</strain>
    </source>
</reference>